<keyword evidence="3 8" id="KW-0349">Heme</keyword>
<protein>
    <submittedName>
        <fullName evidence="10">Flavonoid 3'-monooxygenase</fullName>
    </submittedName>
</protein>
<dbReference type="PROSITE" id="PS00086">
    <property type="entry name" value="CYTOCHROME_P450"/>
    <property type="match status" value="1"/>
</dbReference>
<feature type="transmembrane region" description="Helical" evidence="9">
    <location>
        <begin position="95"/>
        <end position="115"/>
    </location>
</feature>
<evidence type="ECO:0000256" key="3">
    <source>
        <dbReference type="ARBA" id="ARBA00022617"/>
    </source>
</evidence>
<dbReference type="InterPro" id="IPR017972">
    <property type="entry name" value="Cyt_P450_CS"/>
</dbReference>
<proteinExistence type="inferred from homology"/>
<dbReference type="GO" id="GO:0004497">
    <property type="term" value="F:monooxygenase activity"/>
    <property type="evidence" value="ECO:0007669"/>
    <property type="project" value="UniProtKB-KW"/>
</dbReference>
<sequence>MEAVSEREQSEAMVDIFFIQTTIGLFFFKSCFCGVFTVGYVYAFYGIEFSQRHARYMKQSRLEIVQAADYVAVYQPCFYWCSTETNTIKNIMDEISLFFSAAITLASVVLLYRLLFHQRNSRSLPLPPGPKPWPIVGNLPQIGGAPLHSLLADMSGEYGPLMYLRFGSVDVVVAASAAIAEQFLKIRDTNFLSRPPNAGAKYIAYNYQDMVFAPYGPRWRLLRKISAVHLFSSKALEDHRRVREEEVGVLVQALARPGEAPATLGSLLTVCTANALGRTMIGRRVFGDGSGGGDPMSDQFKAMVEQVMILSGKFNPGDFFPWLEWLDLLGVAREMKKVHKWFDDLMSKILEEHRNLLATGGGGEHQDLLTTLLSTRDHAKDENEKLNDTEIKALLLNMFTAGTDTSASTVEWALAELIRHPKMMYQAQQELDSVVGRDRVVSDLDLPKLGYLQAVVKETFRLHPPTPLSLPRMAAESCEISGYHIPKGSTLLVDVWAISRDPKEWTSPLEFRPDRFLPGGEKAHVDVKGNDFGVIPFGAGRRICVGMSMGLRMVQMLTASLVHSFDWALPSGLSPGELNMDEAFGLTLRRAQPLVAHPRPRLSPGVYQ</sequence>
<evidence type="ECO:0000256" key="2">
    <source>
        <dbReference type="ARBA" id="ARBA00010617"/>
    </source>
</evidence>
<keyword evidence="11" id="KW-1185">Reference proteome</keyword>
<name>A0AAV6MVF7_9ROSI</name>
<evidence type="ECO:0000256" key="9">
    <source>
        <dbReference type="SAM" id="Phobius"/>
    </source>
</evidence>
<keyword evidence="9" id="KW-1133">Transmembrane helix</keyword>
<comment type="cofactor">
    <cofactor evidence="1">
        <name>heme</name>
        <dbReference type="ChEBI" id="CHEBI:30413"/>
    </cofactor>
</comment>
<dbReference type="PANTHER" id="PTHR47944:SF18">
    <property type="entry name" value="FLAVONOID 3'-MONOOXYGENASE"/>
    <property type="match status" value="1"/>
</dbReference>
<keyword evidence="9" id="KW-0812">Transmembrane</keyword>
<accession>A0AAV6MVF7</accession>
<dbReference type="InterPro" id="IPR001128">
    <property type="entry name" value="Cyt_P450"/>
</dbReference>
<evidence type="ECO:0000256" key="4">
    <source>
        <dbReference type="ARBA" id="ARBA00022723"/>
    </source>
</evidence>
<evidence type="ECO:0000256" key="6">
    <source>
        <dbReference type="ARBA" id="ARBA00023004"/>
    </source>
</evidence>
<dbReference type="AlphaFoldDB" id="A0AAV6MVF7"/>
<evidence type="ECO:0000256" key="7">
    <source>
        <dbReference type="ARBA" id="ARBA00023033"/>
    </source>
</evidence>
<dbReference type="GO" id="GO:0016705">
    <property type="term" value="F:oxidoreductase activity, acting on paired donors, with incorporation or reduction of molecular oxygen"/>
    <property type="evidence" value="ECO:0007669"/>
    <property type="project" value="InterPro"/>
</dbReference>
<feature type="transmembrane region" description="Helical" evidence="9">
    <location>
        <begin position="23"/>
        <end position="47"/>
    </location>
</feature>
<dbReference type="FunFam" id="1.10.630.10:FF:000026">
    <property type="entry name" value="Cytochrome P450 82C4"/>
    <property type="match status" value="1"/>
</dbReference>
<evidence type="ECO:0000313" key="11">
    <source>
        <dbReference type="Proteomes" id="UP000685013"/>
    </source>
</evidence>
<feature type="non-terminal residue" evidence="10">
    <location>
        <position position="1"/>
    </location>
</feature>
<evidence type="ECO:0000256" key="5">
    <source>
        <dbReference type="ARBA" id="ARBA00023002"/>
    </source>
</evidence>
<dbReference type="Pfam" id="PF00067">
    <property type="entry name" value="p450"/>
    <property type="match status" value="1"/>
</dbReference>
<keyword evidence="5 8" id="KW-0560">Oxidoreductase</keyword>
<dbReference type="EMBL" id="JAGKQH010000011">
    <property type="protein sequence ID" value="KAG6587576.1"/>
    <property type="molecule type" value="Genomic_DNA"/>
</dbReference>
<keyword evidence="7 8" id="KW-0503">Monooxygenase</keyword>
<evidence type="ECO:0000313" key="10">
    <source>
        <dbReference type="EMBL" id="KAG6587576.1"/>
    </source>
</evidence>
<dbReference type="GO" id="GO:0005506">
    <property type="term" value="F:iron ion binding"/>
    <property type="evidence" value="ECO:0007669"/>
    <property type="project" value="InterPro"/>
</dbReference>
<keyword evidence="4 8" id="KW-0479">Metal-binding</keyword>
<keyword evidence="6 8" id="KW-0408">Iron</keyword>
<comment type="caution">
    <text evidence="10">The sequence shown here is derived from an EMBL/GenBank/DDBJ whole genome shotgun (WGS) entry which is preliminary data.</text>
</comment>
<evidence type="ECO:0000256" key="8">
    <source>
        <dbReference type="RuleBase" id="RU000461"/>
    </source>
</evidence>
<dbReference type="Proteomes" id="UP000685013">
    <property type="component" value="Chromosome 11"/>
</dbReference>
<comment type="similarity">
    <text evidence="2 8">Belongs to the cytochrome P450 family.</text>
</comment>
<dbReference type="GO" id="GO:0020037">
    <property type="term" value="F:heme binding"/>
    <property type="evidence" value="ECO:0007669"/>
    <property type="project" value="InterPro"/>
</dbReference>
<organism evidence="10 11">
    <name type="scientific">Cucurbita argyrosperma subsp. sororia</name>
    <dbReference type="NCBI Taxonomy" id="37648"/>
    <lineage>
        <taxon>Eukaryota</taxon>
        <taxon>Viridiplantae</taxon>
        <taxon>Streptophyta</taxon>
        <taxon>Embryophyta</taxon>
        <taxon>Tracheophyta</taxon>
        <taxon>Spermatophyta</taxon>
        <taxon>Magnoliopsida</taxon>
        <taxon>eudicotyledons</taxon>
        <taxon>Gunneridae</taxon>
        <taxon>Pentapetalae</taxon>
        <taxon>rosids</taxon>
        <taxon>fabids</taxon>
        <taxon>Cucurbitales</taxon>
        <taxon>Cucurbitaceae</taxon>
        <taxon>Cucurbiteae</taxon>
        <taxon>Cucurbita</taxon>
    </lineage>
</organism>
<dbReference type="PANTHER" id="PTHR47944">
    <property type="entry name" value="CYTOCHROME P450 98A9"/>
    <property type="match status" value="1"/>
</dbReference>
<keyword evidence="9" id="KW-0472">Membrane</keyword>
<reference evidence="10 11" key="1">
    <citation type="journal article" date="2021" name="Hortic Res">
        <title>The domestication of Cucurbita argyrosperma as revealed by the genome of its wild relative.</title>
        <authorList>
            <person name="Barrera-Redondo J."/>
            <person name="Sanchez-de la Vega G."/>
            <person name="Aguirre-Liguori J.A."/>
            <person name="Castellanos-Morales G."/>
            <person name="Gutierrez-Guerrero Y.T."/>
            <person name="Aguirre-Dugua X."/>
            <person name="Aguirre-Planter E."/>
            <person name="Tenaillon M.I."/>
            <person name="Lira-Saade R."/>
            <person name="Eguiarte L.E."/>
        </authorList>
    </citation>
    <scope>NUCLEOTIDE SEQUENCE [LARGE SCALE GENOMIC DNA]</scope>
    <source>
        <strain evidence="10">JBR-2021</strain>
    </source>
</reference>
<gene>
    <name evidence="10" type="primary">CYP75B1</name>
    <name evidence="10" type="ORF">SDJN03_16141</name>
</gene>
<evidence type="ECO:0000256" key="1">
    <source>
        <dbReference type="ARBA" id="ARBA00001971"/>
    </source>
</evidence>